<evidence type="ECO:0000313" key="2">
    <source>
        <dbReference type="EMBL" id="TMI74980.1"/>
    </source>
</evidence>
<keyword evidence="2" id="KW-0067">ATP-binding</keyword>
<evidence type="ECO:0000259" key="1">
    <source>
        <dbReference type="Pfam" id="PF00005"/>
    </source>
</evidence>
<feature type="non-terminal residue" evidence="2">
    <location>
        <position position="113"/>
    </location>
</feature>
<dbReference type="Proteomes" id="UP000318834">
    <property type="component" value="Unassembled WGS sequence"/>
</dbReference>
<dbReference type="PANTHER" id="PTHR42855:SF2">
    <property type="entry name" value="DRUG RESISTANCE ABC TRANSPORTER,ATP-BINDING PROTEIN"/>
    <property type="match status" value="1"/>
</dbReference>
<dbReference type="GO" id="GO:0016887">
    <property type="term" value="F:ATP hydrolysis activity"/>
    <property type="evidence" value="ECO:0007669"/>
    <property type="project" value="InterPro"/>
</dbReference>
<evidence type="ECO:0000313" key="3">
    <source>
        <dbReference type="Proteomes" id="UP000318834"/>
    </source>
</evidence>
<dbReference type="InterPro" id="IPR027417">
    <property type="entry name" value="P-loop_NTPase"/>
</dbReference>
<organism evidence="2 3">
    <name type="scientific">Candidatus Segetimicrobium genomatis</name>
    <dbReference type="NCBI Taxonomy" id="2569760"/>
    <lineage>
        <taxon>Bacteria</taxon>
        <taxon>Bacillati</taxon>
        <taxon>Candidatus Sysuimicrobiota</taxon>
        <taxon>Candidatus Sysuimicrobiia</taxon>
        <taxon>Candidatus Sysuimicrobiales</taxon>
        <taxon>Candidatus Segetimicrobiaceae</taxon>
        <taxon>Candidatus Segetimicrobium</taxon>
    </lineage>
</organism>
<dbReference type="InterPro" id="IPR003439">
    <property type="entry name" value="ABC_transporter-like_ATP-bd"/>
</dbReference>
<accession>A0A537IUL8</accession>
<dbReference type="InterPro" id="IPR051309">
    <property type="entry name" value="ABCF_ATPase"/>
</dbReference>
<dbReference type="EMBL" id="VBAP01000049">
    <property type="protein sequence ID" value="TMI74980.1"/>
    <property type="molecule type" value="Genomic_DNA"/>
</dbReference>
<gene>
    <name evidence="2" type="ORF">E6H05_07265</name>
</gene>
<keyword evidence="2" id="KW-0547">Nucleotide-binding</keyword>
<protein>
    <submittedName>
        <fullName evidence="2">ABC-F family ATP-binding cassette domain-containing protein</fullName>
    </submittedName>
</protein>
<name>A0A537IUL8_9BACT</name>
<dbReference type="SUPFAM" id="SSF52540">
    <property type="entry name" value="P-loop containing nucleoside triphosphate hydrolases"/>
    <property type="match status" value="1"/>
</dbReference>
<dbReference type="PANTHER" id="PTHR42855">
    <property type="entry name" value="ABC TRANSPORTER ATP-BINDING SUBUNIT"/>
    <property type="match status" value="1"/>
</dbReference>
<feature type="domain" description="ABC transporter" evidence="1">
    <location>
        <begin position="19"/>
        <end position="60"/>
    </location>
</feature>
<dbReference type="GO" id="GO:0005524">
    <property type="term" value="F:ATP binding"/>
    <property type="evidence" value="ECO:0007669"/>
    <property type="project" value="UniProtKB-KW"/>
</dbReference>
<comment type="caution">
    <text evidence="2">The sequence shown here is derived from an EMBL/GenBank/DDBJ whole genome shotgun (WGS) entry which is preliminary data.</text>
</comment>
<dbReference type="Gene3D" id="3.40.50.300">
    <property type="entry name" value="P-loop containing nucleotide triphosphate hydrolases"/>
    <property type="match status" value="1"/>
</dbReference>
<proteinExistence type="predicted"/>
<sequence>MAILTASNLSKSYGVEPVLRRVTFSVEPEEKVALIGRNGSGKTTLLRLLAGLDEPDGGDVARVRWARVGYLEQIPAGPADVDVFSHALSGAADVQALEIRLRGLEARMASPDV</sequence>
<reference evidence="2 3" key="1">
    <citation type="journal article" date="2019" name="Nat. Microbiol.">
        <title>Mediterranean grassland soil C-N compound turnover is dependent on rainfall and depth, and is mediated by genomically divergent microorganisms.</title>
        <authorList>
            <person name="Diamond S."/>
            <person name="Andeer P.F."/>
            <person name="Li Z."/>
            <person name="Crits-Christoph A."/>
            <person name="Burstein D."/>
            <person name="Anantharaman K."/>
            <person name="Lane K.R."/>
            <person name="Thomas B.C."/>
            <person name="Pan C."/>
            <person name="Northen T.R."/>
            <person name="Banfield J.F."/>
        </authorList>
    </citation>
    <scope>NUCLEOTIDE SEQUENCE [LARGE SCALE GENOMIC DNA]</scope>
    <source>
        <strain evidence="2">NP_8</strain>
    </source>
</reference>
<dbReference type="Pfam" id="PF00005">
    <property type="entry name" value="ABC_tran"/>
    <property type="match status" value="1"/>
</dbReference>
<dbReference type="AlphaFoldDB" id="A0A537IUL8"/>